<accession>Q2ILT8</accession>
<dbReference type="KEGG" id="ade:Adeh_2844"/>
<proteinExistence type="predicted"/>
<dbReference type="HOGENOM" id="CLU_1811764_0_0_7"/>
<dbReference type="OrthoDB" id="9883943at2"/>
<organism evidence="1 2">
    <name type="scientific">Anaeromyxobacter dehalogenans (strain 2CP-C)</name>
    <dbReference type="NCBI Taxonomy" id="290397"/>
    <lineage>
        <taxon>Bacteria</taxon>
        <taxon>Pseudomonadati</taxon>
        <taxon>Myxococcota</taxon>
        <taxon>Myxococcia</taxon>
        <taxon>Myxococcales</taxon>
        <taxon>Cystobacterineae</taxon>
        <taxon>Anaeromyxobacteraceae</taxon>
        <taxon>Anaeromyxobacter</taxon>
    </lineage>
</organism>
<evidence type="ECO:0008006" key="3">
    <source>
        <dbReference type="Google" id="ProtNLM"/>
    </source>
</evidence>
<dbReference type="PROSITE" id="PS51257">
    <property type="entry name" value="PROKAR_LIPOPROTEIN"/>
    <property type="match status" value="1"/>
</dbReference>
<name>Q2ILT8_ANADE</name>
<dbReference type="STRING" id="290397.Adeh_2844"/>
<evidence type="ECO:0000313" key="1">
    <source>
        <dbReference type="EMBL" id="ABC82614.1"/>
    </source>
</evidence>
<dbReference type="EMBL" id="CP000251">
    <property type="protein sequence ID" value="ABC82614.1"/>
    <property type="molecule type" value="Genomic_DNA"/>
</dbReference>
<dbReference type="Proteomes" id="UP000001935">
    <property type="component" value="Chromosome"/>
</dbReference>
<sequence length="142" mass="15127">MTAARTLAVLATVLAVAACGKSKEEKAYDELGRQCNALAASGATLDQAELLFRYRDVFTGMQCGLPLTSTGAGDLCGAASDTNVLCIMDWSYYPNDSNICGPTGCWLGCEVRVRQADFEASGTAAVICAARWFDQNPTYQSF</sequence>
<evidence type="ECO:0000313" key="2">
    <source>
        <dbReference type="Proteomes" id="UP000001935"/>
    </source>
</evidence>
<reference evidence="1" key="1">
    <citation type="submission" date="2006-01" db="EMBL/GenBank/DDBJ databases">
        <title>Complete sequence of Anaeromyxobacter dehalogenans 2CP-C.</title>
        <authorList>
            <consortium name="US DOE Joint Genome Institute"/>
            <person name="Copeland A."/>
            <person name="Lucas S."/>
            <person name="Lapidus A."/>
            <person name="Barry K."/>
            <person name="Detter J.C."/>
            <person name="Glavina T."/>
            <person name="Hammon N."/>
            <person name="Israni S."/>
            <person name="Pitluck S."/>
            <person name="Brettin T."/>
            <person name="Bruce D."/>
            <person name="Han C."/>
            <person name="Tapia R."/>
            <person name="Gilna P."/>
            <person name="Kiss H."/>
            <person name="Schmutz J."/>
            <person name="Larimer F."/>
            <person name="Land M."/>
            <person name="Kyrpides N."/>
            <person name="Anderson I."/>
            <person name="Sanford R.A."/>
            <person name="Ritalahti K.M."/>
            <person name="Thomas H.S."/>
            <person name="Kirby J.R."/>
            <person name="Zhulin I.B."/>
            <person name="Loeffler F.E."/>
            <person name="Richardson P."/>
        </authorList>
    </citation>
    <scope>NUCLEOTIDE SEQUENCE</scope>
    <source>
        <strain evidence="1">2CP-C</strain>
    </source>
</reference>
<dbReference type="RefSeq" id="WP_011421896.1">
    <property type="nucleotide sequence ID" value="NC_007760.1"/>
</dbReference>
<protein>
    <recommendedName>
        <fullName evidence="3">Lipoprotein</fullName>
    </recommendedName>
</protein>
<dbReference type="AlphaFoldDB" id="Q2ILT8"/>
<gene>
    <name evidence="1" type="ordered locus">Adeh_2844</name>
</gene>